<dbReference type="OrthoDB" id="294404at2759"/>
<evidence type="ECO:0000256" key="2">
    <source>
        <dbReference type="ARBA" id="ARBA00022824"/>
    </source>
</evidence>
<gene>
    <name evidence="6" type="ORF">TTHERM_00355120</name>
</gene>
<feature type="transmembrane region" description="Helical" evidence="4">
    <location>
        <begin position="358"/>
        <end position="379"/>
    </location>
</feature>
<keyword evidence="4" id="KW-0472">Membrane</keyword>
<dbReference type="KEGG" id="tet:TTHERM_00355120"/>
<keyword evidence="4" id="KW-0812">Transmembrane</keyword>
<keyword evidence="5" id="KW-0732">Signal</keyword>
<feature type="transmembrane region" description="Helical" evidence="4">
    <location>
        <begin position="229"/>
        <end position="249"/>
    </location>
</feature>
<dbReference type="HOGENOM" id="CLU_421239_0_0_1"/>
<feature type="transmembrane region" description="Helical" evidence="4">
    <location>
        <begin position="442"/>
        <end position="462"/>
    </location>
</feature>
<keyword evidence="3" id="KW-0175">Coiled coil</keyword>
<dbReference type="AlphaFoldDB" id="Q22Y59"/>
<proteinExistence type="predicted"/>
<protein>
    <submittedName>
        <fullName evidence="6">Signal peptide peptidase</fullName>
    </submittedName>
</protein>
<feature type="transmembrane region" description="Helical" evidence="4">
    <location>
        <begin position="413"/>
        <end position="430"/>
    </location>
</feature>
<dbReference type="GeneID" id="7845913"/>
<organism evidence="6 7">
    <name type="scientific">Tetrahymena thermophila (strain SB210)</name>
    <dbReference type="NCBI Taxonomy" id="312017"/>
    <lineage>
        <taxon>Eukaryota</taxon>
        <taxon>Sar</taxon>
        <taxon>Alveolata</taxon>
        <taxon>Ciliophora</taxon>
        <taxon>Intramacronucleata</taxon>
        <taxon>Oligohymenophorea</taxon>
        <taxon>Hymenostomatida</taxon>
        <taxon>Tetrahymenina</taxon>
        <taxon>Tetrahymenidae</taxon>
        <taxon>Tetrahymena</taxon>
    </lineage>
</organism>
<evidence type="ECO:0000313" key="7">
    <source>
        <dbReference type="Proteomes" id="UP000009168"/>
    </source>
</evidence>
<dbReference type="GO" id="GO:0098554">
    <property type="term" value="C:cytoplasmic side of endoplasmic reticulum membrane"/>
    <property type="evidence" value="ECO:0007669"/>
    <property type="project" value="TreeGrafter"/>
</dbReference>
<feature type="transmembrane region" description="Helical" evidence="4">
    <location>
        <begin position="191"/>
        <end position="209"/>
    </location>
</feature>
<dbReference type="InParanoid" id="Q22Y59"/>
<dbReference type="PANTHER" id="PTHR12174:SF23">
    <property type="entry name" value="MINOR HISTOCOMPATIBILITY ANTIGEN H13"/>
    <property type="match status" value="1"/>
</dbReference>
<evidence type="ECO:0000313" key="6">
    <source>
        <dbReference type="EMBL" id="EAR90165.1"/>
    </source>
</evidence>
<dbReference type="RefSeq" id="XP_001010410.1">
    <property type="nucleotide sequence ID" value="XM_001010410.1"/>
</dbReference>
<keyword evidence="2" id="KW-0256">Endoplasmic reticulum</keyword>
<dbReference type="GO" id="GO:0042500">
    <property type="term" value="F:aspartic endopeptidase activity, intramembrane cleaving"/>
    <property type="evidence" value="ECO:0007669"/>
    <property type="project" value="InterPro"/>
</dbReference>
<keyword evidence="7" id="KW-1185">Reference proteome</keyword>
<dbReference type="GO" id="GO:0098553">
    <property type="term" value="C:lumenal side of endoplasmic reticulum membrane"/>
    <property type="evidence" value="ECO:0007669"/>
    <property type="project" value="TreeGrafter"/>
</dbReference>
<evidence type="ECO:0000256" key="4">
    <source>
        <dbReference type="SAM" id="Phobius"/>
    </source>
</evidence>
<name>Q22Y59_TETTS</name>
<dbReference type="GO" id="GO:0033619">
    <property type="term" value="P:membrane protein proteolysis"/>
    <property type="evidence" value="ECO:0007669"/>
    <property type="project" value="TreeGrafter"/>
</dbReference>
<dbReference type="InterPro" id="IPR007369">
    <property type="entry name" value="Peptidase_A22B_SPP"/>
</dbReference>
<dbReference type="PANTHER" id="PTHR12174">
    <property type="entry name" value="SIGNAL PEPTIDE PEPTIDASE"/>
    <property type="match status" value="1"/>
</dbReference>
<feature type="transmembrane region" description="Helical" evidence="4">
    <location>
        <begin position="255"/>
        <end position="282"/>
    </location>
</feature>
<keyword evidence="4" id="KW-1133">Transmembrane helix</keyword>
<feature type="chain" id="PRO_5004201723" evidence="5">
    <location>
        <begin position="26"/>
        <end position="651"/>
    </location>
</feature>
<dbReference type="Pfam" id="PF04258">
    <property type="entry name" value="Peptidase_A22B"/>
    <property type="match status" value="1"/>
</dbReference>
<dbReference type="eggNOG" id="ENOG502SQCF">
    <property type="taxonomic scope" value="Eukaryota"/>
</dbReference>
<sequence>MKHQEQIRNFSIIFIIYLLLVTVRCIPVEISITNNQNQESVIYNQSKGQSRKFSQDSLLACSCSPDSYKQIEYSPSQQNYILIKNVGSDPIDLQSASFYQSQSNDVYFSLQWINPSDNKQNQQYNAQINQSITIQPNQSVKILQVVQFPTKFDENNYWVQASLDFVFSSPSYHLNVIYTAILDSNYKPTKFDWVLLVLISLACIMIYFFARFGQIYAFKTSFCGYKIEWWWGIVYSIILTLIVLLVKYYDSTSVLLFDIIISAISIFCCYFFMCEVFGLILFRCRTLNSTRSKKSVQIFFFQPFISKVRGVDFIGAIFSLACVSSWYFIKKPWFMNDILSVAIMSCTIKFFKITSMKSAAIFMGITLLYDTVTAILIHYSQSQSYDSLILAKANYPFELQIPSFKHILDKKCAWIAITSIVLPGFFLQYLHRFDKSRNSQVYAILGFSGLFLGSILWVLATIWNIHTWPFACFTYPLIYLFVLLFAQKRAEVYDLWSGKFHDPELLNPLTLKIMEDEARREEQDDYLEQIEEQNEEAEDDEEEQCRVKLLHNNINNDSMLQASTKEEPEKVVFSKAFNSSANRKTKINIDSELFYGLQVNDQYIEDFQNCRETNSSSNANSNTSHHDQQFSEVRQIYHKQEELNDFSLDSQ</sequence>
<feature type="signal peptide" evidence="5">
    <location>
        <begin position="1"/>
        <end position="25"/>
    </location>
</feature>
<evidence type="ECO:0000256" key="1">
    <source>
        <dbReference type="ARBA" id="ARBA00004477"/>
    </source>
</evidence>
<comment type="subcellular location">
    <subcellularLocation>
        <location evidence="1">Endoplasmic reticulum membrane</location>
        <topology evidence="1">Multi-pass membrane protein</topology>
    </subcellularLocation>
</comment>
<dbReference type="STRING" id="312017.Q22Y59"/>
<dbReference type="EMBL" id="GG662749">
    <property type="protein sequence ID" value="EAR90165.1"/>
    <property type="molecule type" value="Genomic_DNA"/>
</dbReference>
<dbReference type="GO" id="GO:0006465">
    <property type="term" value="P:signal peptide processing"/>
    <property type="evidence" value="ECO:0007669"/>
    <property type="project" value="TreeGrafter"/>
</dbReference>
<feature type="transmembrane region" description="Helical" evidence="4">
    <location>
        <begin position="310"/>
        <end position="328"/>
    </location>
</feature>
<accession>Q22Y59</accession>
<reference evidence="7" key="1">
    <citation type="journal article" date="2006" name="PLoS Biol.">
        <title>Macronuclear genome sequence of the ciliate Tetrahymena thermophila, a model eukaryote.</title>
        <authorList>
            <person name="Eisen J.A."/>
            <person name="Coyne R.S."/>
            <person name="Wu M."/>
            <person name="Wu D."/>
            <person name="Thiagarajan M."/>
            <person name="Wortman J.R."/>
            <person name="Badger J.H."/>
            <person name="Ren Q."/>
            <person name="Amedeo P."/>
            <person name="Jones K.M."/>
            <person name="Tallon L.J."/>
            <person name="Delcher A.L."/>
            <person name="Salzberg S.L."/>
            <person name="Silva J.C."/>
            <person name="Haas B.J."/>
            <person name="Majoros W.H."/>
            <person name="Farzad M."/>
            <person name="Carlton J.M."/>
            <person name="Smith R.K. Jr."/>
            <person name="Garg J."/>
            <person name="Pearlman R.E."/>
            <person name="Karrer K.M."/>
            <person name="Sun L."/>
            <person name="Manning G."/>
            <person name="Elde N.C."/>
            <person name="Turkewitz A.P."/>
            <person name="Asai D.J."/>
            <person name="Wilkes D.E."/>
            <person name="Wang Y."/>
            <person name="Cai H."/>
            <person name="Collins K."/>
            <person name="Stewart B.A."/>
            <person name="Lee S.R."/>
            <person name="Wilamowska K."/>
            <person name="Weinberg Z."/>
            <person name="Ruzzo W.L."/>
            <person name="Wloga D."/>
            <person name="Gaertig J."/>
            <person name="Frankel J."/>
            <person name="Tsao C.-C."/>
            <person name="Gorovsky M.A."/>
            <person name="Keeling P.J."/>
            <person name="Waller R.F."/>
            <person name="Patron N.J."/>
            <person name="Cherry J.M."/>
            <person name="Stover N.A."/>
            <person name="Krieger C.J."/>
            <person name="del Toro C."/>
            <person name="Ryder H.F."/>
            <person name="Williamson S.C."/>
            <person name="Barbeau R.A."/>
            <person name="Hamilton E.P."/>
            <person name="Orias E."/>
        </authorList>
    </citation>
    <scope>NUCLEOTIDE SEQUENCE [LARGE SCALE GENOMIC DNA]</scope>
    <source>
        <strain evidence="7">SB210</strain>
    </source>
</reference>
<dbReference type="OMA" id="LATIWNI"/>
<evidence type="ECO:0000256" key="5">
    <source>
        <dbReference type="SAM" id="SignalP"/>
    </source>
</evidence>
<evidence type="ECO:0000256" key="3">
    <source>
        <dbReference type="SAM" id="Coils"/>
    </source>
</evidence>
<dbReference type="Proteomes" id="UP000009168">
    <property type="component" value="Unassembled WGS sequence"/>
</dbReference>
<feature type="transmembrane region" description="Helical" evidence="4">
    <location>
        <begin position="468"/>
        <end position="486"/>
    </location>
</feature>
<feature type="coiled-coil region" evidence="3">
    <location>
        <begin position="513"/>
        <end position="547"/>
    </location>
</feature>